<protein>
    <submittedName>
        <fullName evidence="1">Uncharacterized protein</fullName>
    </submittedName>
</protein>
<organism evidence="1 2">
    <name type="scientific">Caerostris extrusa</name>
    <name type="common">Bark spider</name>
    <name type="synonym">Caerostris bankana</name>
    <dbReference type="NCBI Taxonomy" id="172846"/>
    <lineage>
        <taxon>Eukaryota</taxon>
        <taxon>Metazoa</taxon>
        <taxon>Ecdysozoa</taxon>
        <taxon>Arthropoda</taxon>
        <taxon>Chelicerata</taxon>
        <taxon>Arachnida</taxon>
        <taxon>Araneae</taxon>
        <taxon>Araneomorphae</taxon>
        <taxon>Entelegynae</taxon>
        <taxon>Araneoidea</taxon>
        <taxon>Araneidae</taxon>
        <taxon>Caerostris</taxon>
    </lineage>
</organism>
<keyword evidence="2" id="KW-1185">Reference proteome</keyword>
<sequence>MFLGPLKIPGNKCAFMNSIRQTPVLHISEFGGQLTDFSDISFPTFDDTSITVCPNENCLKPRPRISVFPQITITGRGDIKKRSTGNVKEKQATLWNNRFTFLQLEEKDMKEVNPTPLSPFYHPVGLKWEKTESSLFLSCFLLFRALWL</sequence>
<gene>
    <name evidence="1" type="ORF">CEXT_407311</name>
</gene>
<dbReference type="EMBL" id="BPLR01010648">
    <property type="protein sequence ID" value="GIY40712.1"/>
    <property type="molecule type" value="Genomic_DNA"/>
</dbReference>
<reference evidence="1 2" key="1">
    <citation type="submission" date="2021-06" db="EMBL/GenBank/DDBJ databases">
        <title>Caerostris extrusa draft genome.</title>
        <authorList>
            <person name="Kono N."/>
            <person name="Arakawa K."/>
        </authorList>
    </citation>
    <scope>NUCLEOTIDE SEQUENCE [LARGE SCALE GENOMIC DNA]</scope>
</reference>
<dbReference type="AlphaFoldDB" id="A0AAV4T723"/>
<comment type="caution">
    <text evidence="1">The sequence shown here is derived from an EMBL/GenBank/DDBJ whole genome shotgun (WGS) entry which is preliminary data.</text>
</comment>
<evidence type="ECO:0000313" key="1">
    <source>
        <dbReference type="EMBL" id="GIY40712.1"/>
    </source>
</evidence>
<evidence type="ECO:0000313" key="2">
    <source>
        <dbReference type="Proteomes" id="UP001054945"/>
    </source>
</evidence>
<proteinExistence type="predicted"/>
<dbReference type="Proteomes" id="UP001054945">
    <property type="component" value="Unassembled WGS sequence"/>
</dbReference>
<accession>A0AAV4T723</accession>
<name>A0AAV4T723_CAEEX</name>